<proteinExistence type="predicted"/>
<evidence type="ECO:0000313" key="3">
    <source>
        <dbReference type="Proteomes" id="UP000663832"/>
    </source>
</evidence>
<name>A0A814Z9Y1_9BILA</name>
<sequence length="447" mass="51276">MSSPIVIIVVLLATISLPLSSADSSLNDEDSVAIRFYANFTQIVRPITKLNPSKYILDQSFTYECYRFNLTETEYSQISIDSLTVLDPNVTERIITYHSMPNFEQTGSRYFYRRDPKSNETIEIELLNPKDRLFREVHQPNRYFYLKSFDDLEYSTMPVMPYYNIKFYCNISIPLNSSFAPFLSYNDSSFQWTPRYTLDVLPTGSNRQIEIHAFADIRNNEDIKLYKKSFEFSRNETSYSANISGIYLIEPNFPSSSILAPYSTQSIPFLQDDIIVNSFNYYSGDFLPVNSTGKLLNAFNITSNTSFIPNGRILINKGGKFIAQTSLPNIAIGEIYTSVYGYNTEVSYRRKVTIVEGDEDSSSTTYYVEYIFKNSAEDDARIYFIDSFHSLKYFQIKNISSSGLNGDIPDFVIHDINLRGYFIVPSSIGQKTISYSVVVYKTKSSCK</sequence>
<keyword evidence="3" id="KW-1185">Reference proteome</keyword>
<reference evidence="2" key="1">
    <citation type="submission" date="2021-02" db="EMBL/GenBank/DDBJ databases">
        <authorList>
            <person name="Nowell W R."/>
        </authorList>
    </citation>
    <scope>NUCLEOTIDE SEQUENCE</scope>
</reference>
<comment type="caution">
    <text evidence="2">The sequence shown here is derived from an EMBL/GenBank/DDBJ whole genome shotgun (WGS) entry which is preliminary data.</text>
</comment>
<protein>
    <submittedName>
        <fullName evidence="2">Uncharacterized protein</fullName>
    </submittedName>
</protein>
<keyword evidence="1" id="KW-0732">Signal</keyword>
<dbReference type="OrthoDB" id="10060662at2759"/>
<dbReference type="AlphaFoldDB" id="A0A814Z9Y1"/>
<evidence type="ECO:0000313" key="2">
    <source>
        <dbReference type="EMBL" id="CAF1239539.1"/>
    </source>
</evidence>
<evidence type="ECO:0000256" key="1">
    <source>
        <dbReference type="SAM" id="SignalP"/>
    </source>
</evidence>
<dbReference type="Proteomes" id="UP000663832">
    <property type="component" value="Unassembled WGS sequence"/>
</dbReference>
<gene>
    <name evidence="2" type="ORF">QVE165_LOCUS27893</name>
</gene>
<feature type="signal peptide" evidence="1">
    <location>
        <begin position="1"/>
        <end position="22"/>
    </location>
</feature>
<accession>A0A814Z9Y1</accession>
<organism evidence="2 3">
    <name type="scientific">Adineta steineri</name>
    <dbReference type="NCBI Taxonomy" id="433720"/>
    <lineage>
        <taxon>Eukaryota</taxon>
        <taxon>Metazoa</taxon>
        <taxon>Spiralia</taxon>
        <taxon>Gnathifera</taxon>
        <taxon>Rotifera</taxon>
        <taxon>Eurotatoria</taxon>
        <taxon>Bdelloidea</taxon>
        <taxon>Adinetida</taxon>
        <taxon>Adinetidae</taxon>
        <taxon>Adineta</taxon>
    </lineage>
</organism>
<dbReference type="EMBL" id="CAJNOM010000215">
    <property type="protein sequence ID" value="CAF1239539.1"/>
    <property type="molecule type" value="Genomic_DNA"/>
</dbReference>
<feature type="chain" id="PRO_5032447128" evidence="1">
    <location>
        <begin position="23"/>
        <end position="447"/>
    </location>
</feature>